<keyword evidence="2" id="KW-1185">Reference proteome</keyword>
<organism evidence="1 2">
    <name type="scientific">Cellulomonas biazotea</name>
    <dbReference type="NCBI Taxonomy" id="1709"/>
    <lineage>
        <taxon>Bacteria</taxon>
        <taxon>Bacillati</taxon>
        <taxon>Actinomycetota</taxon>
        <taxon>Actinomycetes</taxon>
        <taxon>Micrococcales</taxon>
        <taxon>Cellulomonadaceae</taxon>
        <taxon>Cellulomonas</taxon>
    </lineage>
</organism>
<proteinExistence type="predicted"/>
<dbReference type="Proteomes" id="UP000289954">
    <property type="component" value="Unassembled WGS sequence"/>
</dbReference>
<comment type="caution">
    <text evidence="1">The sequence shown here is derived from an EMBL/GenBank/DDBJ whole genome shotgun (WGS) entry which is preliminary data.</text>
</comment>
<dbReference type="AlphaFoldDB" id="A0A402DPE5"/>
<protein>
    <submittedName>
        <fullName evidence="1">Uncharacterized protein</fullName>
    </submittedName>
</protein>
<dbReference type="EMBL" id="BIMR01000065">
    <property type="protein sequence ID" value="GCE76000.1"/>
    <property type="molecule type" value="Genomic_DNA"/>
</dbReference>
<sequence>MDLELCLRMEGDDDLFQSRHIQVWQPWSRRAVQRFIPELTDAFDGRVEVVTWDFRRVLAVYAPPRPQDARQDVRWRAQTT</sequence>
<accession>A0A402DPE5</accession>
<evidence type="ECO:0000313" key="2">
    <source>
        <dbReference type="Proteomes" id="UP000289954"/>
    </source>
</evidence>
<evidence type="ECO:0000313" key="1">
    <source>
        <dbReference type="EMBL" id="GCE76000.1"/>
    </source>
</evidence>
<gene>
    <name evidence="1" type="ORF">CBZ_10560</name>
</gene>
<name>A0A402DPE5_9CELL</name>
<reference evidence="1 2" key="1">
    <citation type="submission" date="2019-01" db="EMBL/GenBank/DDBJ databases">
        <title>Draft genome sequence of Cellulomonas takizawaensis strain TKZ-21.</title>
        <authorList>
            <person name="Yamamura H."/>
            <person name="Hayashi T."/>
            <person name="Hamada M."/>
            <person name="Serisawa Y."/>
            <person name="Matsuyama K."/>
            <person name="Nakagawa Y."/>
            <person name="Otoguro M."/>
            <person name="Yanagida F."/>
            <person name="Hayakawa M."/>
        </authorList>
    </citation>
    <scope>NUCLEOTIDE SEQUENCE [LARGE SCALE GENOMIC DNA]</scope>
    <source>
        <strain evidence="1 2">NBRC12680</strain>
    </source>
</reference>